<dbReference type="Gene3D" id="3.60.10.10">
    <property type="entry name" value="Endonuclease/exonuclease/phosphatase"/>
    <property type="match status" value="1"/>
</dbReference>
<dbReference type="Pfam" id="PF01483">
    <property type="entry name" value="P_proprotein"/>
    <property type="match status" value="1"/>
</dbReference>
<keyword evidence="3" id="KW-0720">Serine protease</keyword>
<feature type="domain" description="P/Homo B" evidence="6">
    <location>
        <begin position="1063"/>
        <end position="1186"/>
    </location>
</feature>
<evidence type="ECO:0000256" key="1">
    <source>
        <dbReference type="ARBA" id="ARBA00022670"/>
    </source>
</evidence>
<dbReference type="Proteomes" id="UP000683360">
    <property type="component" value="Unassembled WGS sequence"/>
</dbReference>
<proteinExistence type="predicted"/>
<dbReference type="GO" id="GO:0005802">
    <property type="term" value="C:trans-Golgi network"/>
    <property type="evidence" value="ECO:0007669"/>
    <property type="project" value="TreeGrafter"/>
</dbReference>
<dbReference type="SUPFAM" id="SSF49785">
    <property type="entry name" value="Galactose-binding domain-like"/>
    <property type="match status" value="1"/>
</dbReference>
<dbReference type="InterPro" id="IPR005135">
    <property type="entry name" value="Endo/exonuclease/phosphatase"/>
</dbReference>
<feature type="region of interest" description="Disordered" evidence="5">
    <location>
        <begin position="1"/>
        <end position="28"/>
    </location>
</feature>
<gene>
    <name evidence="7" type="ORF">MEDL_37177</name>
</gene>
<evidence type="ECO:0000256" key="2">
    <source>
        <dbReference type="ARBA" id="ARBA00022801"/>
    </source>
</evidence>
<dbReference type="InterPro" id="IPR008979">
    <property type="entry name" value="Galactose-bd-like_sf"/>
</dbReference>
<protein>
    <recommendedName>
        <fullName evidence="6">P/Homo B domain-containing protein</fullName>
    </recommendedName>
</protein>
<name>A0A8S3T4P6_MYTED</name>
<evidence type="ECO:0000313" key="8">
    <source>
        <dbReference type="Proteomes" id="UP000683360"/>
    </source>
</evidence>
<dbReference type="GO" id="GO:0004252">
    <property type="term" value="F:serine-type endopeptidase activity"/>
    <property type="evidence" value="ECO:0007669"/>
    <property type="project" value="InterPro"/>
</dbReference>
<dbReference type="PANTHER" id="PTHR42884">
    <property type="entry name" value="PROPROTEIN CONVERTASE SUBTILISIN/KEXIN-RELATED"/>
    <property type="match status" value="1"/>
</dbReference>
<comment type="caution">
    <text evidence="7">The sequence shown here is derived from an EMBL/GenBank/DDBJ whole genome shotgun (WGS) entry which is preliminary data.</text>
</comment>
<dbReference type="Gene3D" id="2.60.120.260">
    <property type="entry name" value="Galactose-binding domain-like"/>
    <property type="match status" value="1"/>
</dbReference>
<dbReference type="InterPro" id="IPR036691">
    <property type="entry name" value="Endo/exonu/phosph_ase_sf"/>
</dbReference>
<organism evidence="7 8">
    <name type="scientific">Mytilus edulis</name>
    <name type="common">Blue mussel</name>
    <dbReference type="NCBI Taxonomy" id="6550"/>
    <lineage>
        <taxon>Eukaryota</taxon>
        <taxon>Metazoa</taxon>
        <taxon>Spiralia</taxon>
        <taxon>Lophotrochozoa</taxon>
        <taxon>Mollusca</taxon>
        <taxon>Bivalvia</taxon>
        <taxon>Autobranchia</taxon>
        <taxon>Pteriomorphia</taxon>
        <taxon>Mytilida</taxon>
        <taxon>Mytiloidea</taxon>
        <taxon>Mytilidae</taxon>
        <taxon>Mytilinae</taxon>
        <taxon>Mytilus</taxon>
    </lineage>
</organism>
<evidence type="ECO:0000256" key="5">
    <source>
        <dbReference type="SAM" id="MobiDB-lite"/>
    </source>
</evidence>
<sequence>MQKINNNTLSNNNNSTEQDQNETSANSEFQKIKMKELRQLEQRLRKKDEQLKLKETAINENMSEKTKVLDRLFKAEARNLELEQTVKTLFTRIETLEAYKTTQGNGGTFHSIPNTENKVSHDSTSSDKLIVGIRDKVTNYVLGKVDEELNKLLNNSCNRSSNSEQFDPSQQSFHQQKSFMQPHQYSPNQHSNQPYVTTQRPNHQFSSYDQPVFHNTSHVLPSHQYSNAYYQYDHIQNREQDIEINHSVNFHPDLNDDRNICKENLIEILPTEQKKVNNTELSHSNESYRNDKEVVNNQQSIGKSDPNWFHISLEEHWLFHCQLKMLNDILLDYKGVGKAVDSSDPITPWRMPRGYGGTAILWKKNLDSIVTPLSIGNNRIQCIEINGDPNLIVISVYLPCKGSTNSQTEFQECIDLLNEILTTYELTHQIIIGGDFNEEIFGSNDSIRQKYIVSFMDEHCLSTKDIGKTFISANGSDCTAIDYILFQETFKESIINIKKCEFTGNVSDHYPLLLSLDFEITKSSNTKTEFNPKMKVKWDKADLSKYTEIINEGLITSLQDINTKVDIETGFHDITAVIAKATNEIAQKPKTRKNKPKLKVMSDEILKAIRNKKSAFYYWKAKGRPTDSLDPFLLEKKITTQELRKICRLEVAQKRIQERNEIIEARSSNKTLFYKLINKQRGKLSRRIDELNVGDNIYNTPEQIMEGWKIHFGQLAENTLDENFDSNYLKTTEKEYKNIIELCNPIQKLLKQILSLNINVADPAVYLISGLLPIEAEIHLKILSMFGNIARANKNSSEWRLAERQLQIKSFDSNSWFIDMKKICIKYNLENPLSLLYNEMSKGKWKNMTTTAVHKYWTTRINEEIMYYSSLKYIPTSSFKVGKIHPLALANSANQRDINRIPIRIKIATGSYILQTNRAAYNQNNVDPTCKLCDQAEESLSHFLLCCRALDQIRTPILKNIICKCSELLALQHSNIQLDIMQLIINPFHYAGSVESENDISCRIEPLCRQLIYNLHNKRYEILSKMDLISSRRKMNFKVISSYFGFGLLDIGALVDRSKTWELVPVRQSCHSTEIVDNPLNQRSKYLVLKVSGCNVTYVEHVEVSLIVTHQNAGQIQWTLVSPNRTNSIILPGRILDQTTTMNLTVITVHMWGENPEGYWKLKPKPMFDKGTVKSVKLLIHGYSCGNKCKLQPAQQEVQSGECPVPSRLISRCVEQCSTDSDCSVKTKML</sequence>
<dbReference type="GO" id="GO:0000139">
    <property type="term" value="C:Golgi membrane"/>
    <property type="evidence" value="ECO:0007669"/>
    <property type="project" value="TreeGrafter"/>
</dbReference>
<keyword evidence="1" id="KW-0645">Protease</keyword>
<evidence type="ECO:0000259" key="6">
    <source>
        <dbReference type="PROSITE" id="PS51829"/>
    </source>
</evidence>
<dbReference type="SUPFAM" id="SSF56219">
    <property type="entry name" value="DNase I-like"/>
    <property type="match status" value="1"/>
</dbReference>
<evidence type="ECO:0000256" key="3">
    <source>
        <dbReference type="ARBA" id="ARBA00022825"/>
    </source>
</evidence>
<dbReference type="AlphaFoldDB" id="A0A8S3T4P6"/>
<reference evidence="7" key="1">
    <citation type="submission" date="2021-03" db="EMBL/GenBank/DDBJ databases">
        <authorList>
            <person name="Bekaert M."/>
        </authorList>
    </citation>
    <scope>NUCLEOTIDE SEQUENCE</scope>
</reference>
<feature type="compositionally biased region" description="Polar residues" evidence="5">
    <location>
        <begin position="164"/>
        <end position="193"/>
    </location>
</feature>
<feature type="coiled-coil region" evidence="4">
    <location>
        <begin position="30"/>
        <end position="57"/>
    </location>
</feature>
<evidence type="ECO:0000256" key="4">
    <source>
        <dbReference type="SAM" id="Coils"/>
    </source>
</evidence>
<accession>A0A8S3T4P6</accession>
<dbReference type="GO" id="GO:0016485">
    <property type="term" value="P:protein processing"/>
    <property type="evidence" value="ECO:0007669"/>
    <property type="project" value="TreeGrafter"/>
</dbReference>
<keyword evidence="2" id="KW-0378">Hydrolase</keyword>
<dbReference type="PROSITE" id="PS51829">
    <property type="entry name" value="P_HOMO_B"/>
    <property type="match status" value="1"/>
</dbReference>
<dbReference type="PANTHER" id="PTHR42884:SF14">
    <property type="entry name" value="NEUROENDOCRINE CONVERTASE 1"/>
    <property type="match status" value="1"/>
</dbReference>
<feature type="region of interest" description="Disordered" evidence="5">
    <location>
        <begin position="156"/>
        <end position="193"/>
    </location>
</feature>
<dbReference type="EMBL" id="CAJPWZ010001794">
    <property type="protein sequence ID" value="CAG2223972.1"/>
    <property type="molecule type" value="Genomic_DNA"/>
</dbReference>
<dbReference type="InterPro" id="IPR002884">
    <property type="entry name" value="P_dom"/>
</dbReference>
<keyword evidence="8" id="KW-1185">Reference proteome</keyword>
<feature type="compositionally biased region" description="Polar residues" evidence="5">
    <location>
        <begin position="17"/>
        <end position="28"/>
    </location>
</feature>
<keyword evidence="4" id="KW-0175">Coiled coil</keyword>
<evidence type="ECO:0000313" key="7">
    <source>
        <dbReference type="EMBL" id="CAG2223972.1"/>
    </source>
</evidence>
<dbReference type="OrthoDB" id="3044497at2759"/>
<dbReference type="Pfam" id="PF03372">
    <property type="entry name" value="Exo_endo_phos"/>
    <property type="match status" value="1"/>
</dbReference>
<feature type="compositionally biased region" description="Low complexity" evidence="5">
    <location>
        <begin position="1"/>
        <end position="16"/>
    </location>
</feature>